<accession>A0A9N9I6L2</accession>
<dbReference type="AlphaFoldDB" id="A0A9N9I6L2"/>
<keyword evidence="2" id="KW-1185">Reference proteome</keyword>
<name>A0A9N9I6L2_9GLOM</name>
<feature type="non-terminal residue" evidence="1">
    <location>
        <position position="72"/>
    </location>
</feature>
<proteinExistence type="predicted"/>
<sequence>GVDQFLAQTNLVTRNIIVLCFFDKDEIKMLLNQYSDQYSVNLDINKIAEDIFEYTNGHKGLVGTCCKAIETE</sequence>
<dbReference type="EMBL" id="CAJVPZ010025220">
    <property type="protein sequence ID" value="CAG8721670.1"/>
    <property type="molecule type" value="Genomic_DNA"/>
</dbReference>
<feature type="non-terminal residue" evidence="1">
    <location>
        <position position="1"/>
    </location>
</feature>
<dbReference type="Proteomes" id="UP000789396">
    <property type="component" value="Unassembled WGS sequence"/>
</dbReference>
<reference evidence="1" key="1">
    <citation type="submission" date="2021-06" db="EMBL/GenBank/DDBJ databases">
        <authorList>
            <person name="Kallberg Y."/>
            <person name="Tangrot J."/>
            <person name="Rosling A."/>
        </authorList>
    </citation>
    <scope>NUCLEOTIDE SEQUENCE</scope>
    <source>
        <strain evidence="1">IN212</strain>
    </source>
</reference>
<dbReference type="OrthoDB" id="2408703at2759"/>
<comment type="caution">
    <text evidence="1">The sequence shown here is derived from an EMBL/GenBank/DDBJ whole genome shotgun (WGS) entry which is preliminary data.</text>
</comment>
<evidence type="ECO:0000313" key="1">
    <source>
        <dbReference type="EMBL" id="CAG8721670.1"/>
    </source>
</evidence>
<gene>
    <name evidence="1" type="ORF">RFULGI_LOCUS11499</name>
</gene>
<protein>
    <submittedName>
        <fullName evidence="1">3613_t:CDS:1</fullName>
    </submittedName>
</protein>
<evidence type="ECO:0000313" key="2">
    <source>
        <dbReference type="Proteomes" id="UP000789396"/>
    </source>
</evidence>
<organism evidence="1 2">
    <name type="scientific">Racocetra fulgida</name>
    <dbReference type="NCBI Taxonomy" id="60492"/>
    <lineage>
        <taxon>Eukaryota</taxon>
        <taxon>Fungi</taxon>
        <taxon>Fungi incertae sedis</taxon>
        <taxon>Mucoromycota</taxon>
        <taxon>Glomeromycotina</taxon>
        <taxon>Glomeromycetes</taxon>
        <taxon>Diversisporales</taxon>
        <taxon>Gigasporaceae</taxon>
        <taxon>Racocetra</taxon>
    </lineage>
</organism>